<comment type="similarity">
    <text evidence="1">Belongs to the DNA mismatch repair MutS family.</text>
</comment>
<feature type="compositionally biased region" description="Basic and acidic residues" evidence="2">
    <location>
        <begin position="1"/>
        <end position="22"/>
    </location>
</feature>
<sequence>MVTCETRGEKQPVKRKNAESRKNSKQGEGLDDDEDEDGLEERREVYMAIFVEKGTLGVAAYDALSTKLKTLSIPINTTTLAQNLHVVKTQLEPCAIIVSRQNYRAYEGFKSLKDGDPVEICFRNSGDFDCMEACKCMLKLRIKADGDKNWQNLQEMTEQKRYQNLRCHFDFDNSSIIRSVGALLQYLSCEKIVYCVNGPLPISIQAVEKASLKDIMFIDADTFKSLQIFNPEYQLSLLQDNARAKEGMSINSLLDHTLTKSGKAMLRDWMLSPLTNIDLINERQDAIEFFLELDSTEFFDFLKKTLKEFKDVGRCLLRMRKMQSNYRDWIILDKAIASFLIIRQEVMALPIDSIDRMPFIKQFVQLESIQQLKNLLDQVVNMEATISEKHCVVRNGVSPQLDNAREKKEQVDHIVHNVTYDLARTYPDISEIKISFAPRYGFVISCSKSSRVPSTFAFQYIEGPYRVYKANEEMILNNY</sequence>
<dbReference type="SMART" id="SM00533">
    <property type="entry name" value="MUTSd"/>
    <property type="match status" value="1"/>
</dbReference>
<proteinExistence type="inferred from homology"/>
<dbReference type="InterPro" id="IPR045076">
    <property type="entry name" value="MutS"/>
</dbReference>
<dbReference type="GO" id="GO:0140664">
    <property type="term" value="F:ATP-dependent DNA damage sensor activity"/>
    <property type="evidence" value="ECO:0007669"/>
    <property type="project" value="InterPro"/>
</dbReference>
<dbReference type="GO" id="GO:0030983">
    <property type="term" value="F:mismatched DNA binding"/>
    <property type="evidence" value="ECO:0007669"/>
    <property type="project" value="InterPro"/>
</dbReference>
<evidence type="ECO:0000256" key="2">
    <source>
        <dbReference type="SAM" id="MobiDB-lite"/>
    </source>
</evidence>
<dbReference type="InterPro" id="IPR036678">
    <property type="entry name" value="MutS_con_dom_sf"/>
</dbReference>
<feature type="domain" description="DNA mismatch repair protein MutS core" evidence="3">
    <location>
        <begin position="245"/>
        <end position="464"/>
    </location>
</feature>
<dbReference type="InterPro" id="IPR036187">
    <property type="entry name" value="DNA_mismatch_repair_MutS_sf"/>
</dbReference>
<dbReference type="STRING" id="74557.A0A1W0A2S6"/>
<keyword evidence="5" id="KW-1185">Reference proteome</keyword>
<evidence type="ECO:0000256" key="1">
    <source>
        <dbReference type="ARBA" id="ARBA00006271"/>
    </source>
</evidence>
<reference evidence="4 5" key="1">
    <citation type="journal article" date="2014" name="Genome Biol. Evol.">
        <title>The secreted proteins of Achlya hypogyna and Thraustotheca clavata identify the ancestral oomycete secretome and reveal gene acquisitions by horizontal gene transfer.</title>
        <authorList>
            <person name="Misner I."/>
            <person name="Blouin N."/>
            <person name="Leonard G."/>
            <person name="Richards T.A."/>
            <person name="Lane C.E."/>
        </authorList>
    </citation>
    <scope>NUCLEOTIDE SEQUENCE [LARGE SCALE GENOMIC DNA]</scope>
    <source>
        <strain evidence="4 5">ATCC 34112</strain>
    </source>
</reference>
<dbReference type="GO" id="GO:0006298">
    <property type="term" value="P:mismatch repair"/>
    <property type="evidence" value="ECO:0007669"/>
    <property type="project" value="InterPro"/>
</dbReference>
<feature type="region of interest" description="Disordered" evidence="2">
    <location>
        <begin position="1"/>
        <end position="38"/>
    </location>
</feature>
<dbReference type="SUPFAM" id="SSF48334">
    <property type="entry name" value="DNA repair protein MutS, domain III"/>
    <property type="match status" value="1"/>
</dbReference>
<dbReference type="AlphaFoldDB" id="A0A1W0A2S6"/>
<name>A0A1W0A2S6_9STRA</name>
<dbReference type="InterPro" id="IPR007696">
    <property type="entry name" value="DNA_mismatch_repair_MutS_core"/>
</dbReference>
<dbReference type="SUPFAM" id="SSF53150">
    <property type="entry name" value="DNA repair protein MutS, domain II"/>
    <property type="match status" value="1"/>
</dbReference>
<accession>A0A1W0A2S6</accession>
<protein>
    <submittedName>
        <fullName evidence="4">MutS protein-like 5</fullName>
    </submittedName>
</protein>
<feature type="compositionally biased region" description="Acidic residues" evidence="2">
    <location>
        <begin position="29"/>
        <end position="38"/>
    </location>
</feature>
<dbReference type="GO" id="GO:0005524">
    <property type="term" value="F:ATP binding"/>
    <property type="evidence" value="ECO:0007669"/>
    <property type="project" value="InterPro"/>
</dbReference>
<dbReference type="PANTHER" id="PTHR11361:SF20">
    <property type="entry name" value="MUTS PROTEIN HOMOLOG 5"/>
    <property type="match status" value="1"/>
</dbReference>
<dbReference type="GO" id="GO:0051026">
    <property type="term" value="P:chiasma assembly"/>
    <property type="evidence" value="ECO:0007669"/>
    <property type="project" value="TreeGrafter"/>
</dbReference>
<organism evidence="4 5">
    <name type="scientific">Thraustotheca clavata</name>
    <dbReference type="NCBI Taxonomy" id="74557"/>
    <lineage>
        <taxon>Eukaryota</taxon>
        <taxon>Sar</taxon>
        <taxon>Stramenopiles</taxon>
        <taxon>Oomycota</taxon>
        <taxon>Saprolegniomycetes</taxon>
        <taxon>Saprolegniales</taxon>
        <taxon>Achlyaceae</taxon>
        <taxon>Thraustotheca</taxon>
    </lineage>
</organism>
<dbReference type="GO" id="GO:0005634">
    <property type="term" value="C:nucleus"/>
    <property type="evidence" value="ECO:0007669"/>
    <property type="project" value="TreeGrafter"/>
</dbReference>
<dbReference type="OrthoDB" id="167855at2759"/>
<dbReference type="EMBL" id="JNBS01000593">
    <property type="protein sequence ID" value="OQS04565.1"/>
    <property type="molecule type" value="Genomic_DNA"/>
</dbReference>
<evidence type="ECO:0000313" key="4">
    <source>
        <dbReference type="EMBL" id="OQS04565.1"/>
    </source>
</evidence>
<comment type="caution">
    <text evidence="4">The sequence shown here is derived from an EMBL/GenBank/DDBJ whole genome shotgun (WGS) entry which is preliminary data.</text>
</comment>
<evidence type="ECO:0000259" key="3">
    <source>
        <dbReference type="SMART" id="SM00533"/>
    </source>
</evidence>
<gene>
    <name evidence="4" type="ORF">THRCLA_03214</name>
</gene>
<dbReference type="Proteomes" id="UP000243217">
    <property type="component" value="Unassembled WGS sequence"/>
</dbReference>
<dbReference type="PANTHER" id="PTHR11361">
    <property type="entry name" value="DNA MISMATCH REPAIR PROTEIN MUTS FAMILY MEMBER"/>
    <property type="match status" value="1"/>
</dbReference>
<dbReference type="Gene3D" id="1.10.1420.10">
    <property type="match status" value="2"/>
</dbReference>
<evidence type="ECO:0000313" key="5">
    <source>
        <dbReference type="Proteomes" id="UP000243217"/>
    </source>
</evidence>
<dbReference type="Pfam" id="PF05192">
    <property type="entry name" value="MutS_III"/>
    <property type="match status" value="1"/>
</dbReference>